<proteinExistence type="inferred from homology"/>
<evidence type="ECO:0000256" key="2">
    <source>
        <dbReference type="ARBA" id="ARBA00022649"/>
    </source>
</evidence>
<organism evidence="7 8">
    <name type="scientific">Methylobacterium currus</name>
    <dbReference type="NCBI Taxonomy" id="2051553"/>
    <lineage>
        <taxon>Bacteria</taxon>
        <taxon>Pseudomonadati</taxon>
        <taxon>Pseudomonadota</taxon>
        <taxon>Alphaproteobacteria</taxon>
        <taxon>Hyphomicrobiales</taxon>
        <taxon>Methylobacteriaceae</taxon>
        <taxon>Methylobacterium</taxon>
    </lineage>
</organism>
<evidence type="ECO:0000313" key="7">
    <source>
        <dbReference type="EMBL" id="AWB25455.1"/>
    </source>
</evidence>
<dbReference type="InterPro" id="IPR009614">
    <property type="entry name" value="YoeB_toxin"/>
</dbReference>
<dbReference type="Proteomes" id="UP000244755">
    <property type="component" value="Chromosome 2"/>
</dbReference>
<keyword evidence="2" id="KW-1277">Toxin-antitoxin system</keyword>
<evidence type="ECO:0000256" key="3">
    <source>
        <dbReference type="ARBA" id="ARBA00022722"/>
    </source>
</evidence>
<keyword evidence="4" id="KW-0255">Endonuclease</keyword>
<dbReference type="Pfam" id="PF06769">
    <property type="entry name" value="YoeB_toxin"/>
    <property type="match status" value="1"/>
</dbReference>
<evidence type="ECO:0000256" key="5">
    <source>
        <dbReference type="ARBA" id="ARBA00022801"/>
    </source>
</evidence>
<dbReference type="RefSeq" id="WP_099957117.1">
    <property type="nucleotide sequence ID" value="NZ_CP028844.1"/>
</dbReference>
<evidence type="ECO:0000256" key="1">
    <source>
        <dbReference type="ARBA" id="ARBA00008172"/>
    </source>
</evidence>
<protein>
    <recommendedName>
        <fullName evidence="6">Putative mRNA interferase YoeB</fullName>
    </recommendedName>
</protein>
<dbReference type="KEGG" id="mee:DA075_31700"/>
<dbReference type="GO" id="GO:0004519">
    <property type="term" value="F:endonuclease activity"/>
    <property type="evidence" value="ECO:0007669"/>
    <property type="project" value="UniProtKB-KW"/>
</dbReference>
<dbReference type="GO" id="GO:0098795">
    <property type="term" value="P:global gene silencing by mRNA cleavage"/>
    <property type="evidence" value="ECO:0007669"/>
    <property type="project" value="TreeGrafter"/>
</dbReference>
<reference evidence="7 8" key="1">
    <citation type="submission" date="2018-04" db="EMBL/GenBank/DDBJ databases">
        <title>Methylobacterium sp. PR1016A genome.</title>
        <authorList>
            <person name="Park W."/>
        </authorList>
    </citation>
    <scope>NUCLEOTIDE SEQUENCE [LARGE SCALE GENOMIC DNA]</scope>
    <source>
        <strain evidence="7 8">PR1016A</strain>
    </source>
</reference>
<comment type="similarity">
    <text evidence="1">Belongs to the YoeB family.</text>
</comment>
<accession>A0A2R4WVA7</accession>
<dbReference type="GO" id="GO:0016787">
    <property type="term" value="F:hydrolase activity"/>
    <property type="evidence" value="ECO:0007669"/>
    <property type="project" value="UniProtKB-KW"/>
</dbReference>
<dbReference type="Gene3D" id="3.30.2310.20">
    <property type="entry name" value="RelE-like"/>
    <property type="match status" value="1"/>
</dbReference>
<keyword evidence="5" id="KW-0378">Hydrolase</keyword>
<keyword evidence="3" id="KW-0540">Nuclease</keyword>
<evidence type="ECO:0000313" key="8">
    <source>
        <dbReference type="Proteomes" id="UP000244755"/>
    </source>
</evidence>
<name>A0A2R4WVA7_9HYPH</name>
<dbReference type="InterPro" id="IPR035093">
    <property type="entry name" value="RelE/ParE_toxin_dom_sf"/>
</dbReference>
<dbReference type="PANTHER" id="PTHR38039">
    <property type="entry name" value="TOXIN YOEB"/>
    <property type="match status" value="1"/>
</dbReference>
<dbReference type="OrthoDB" id="9801102at2"/>
<gene>
    <name evidence="7" type="ORF">DA075_31700</name>
</gene>
<dbReference type="AlphaFoldDB" id="A0A2R4WVA7"/>
<sequence>MRLTFSDEAWNEYLFWQSESEATLHRINDLIKEVKRTPFTGTGEPKPLKFKLEGWWSRRISGEHRLVYRVSGSGAAQTLEIAQCRWHYDD</sequence>
<dbReference type="PANTHER" id="PTHR38039:SF1">
    <property type="entry name" value="TOXIN YOEB"/>
    <property type="match status" value="1"/>
</dbReference>
<keyword evidence="8" id="KW-1185">Reference proteome</keyword>
<dbReference type="SUPFAM" id="SSF143011">
    <property type="entry name" value="RelE-like"/>
    <property type="match status" value="1"/>
</dbReference>
<evidence type="ECO:0000256" key="6">
    <source>
        <dbReference type="ARBA" id="ARBA00030388"/>
    </source>
</evidence>
<evidence type="ECO:0000256" key="4">
    <source>
        <dbReference type="ARBA" id="ARBA00022759"/>
    </source>
</evidence>
<dbReference type="NCBIfam" id="TIGR02116">
    <property type="entry name" value="toxin_Txe_YoeB"/>
    <property type="match status" value="1"/>
</dbReference>
<dbReference type="GO" id="GO:0006401">
    <property type="term" value="P:RNA catabolic process"/>
    <property type="evidence" value="ECO:0007669"/>
    <property type="project" value="InterPro"/>
</dbReference>
<dbReference type="EMBL" id="CP028844">
    <property type="protein sequence ID" value="AWB25455.1"/>
    <property type="molecule type" value="Genomic_DNA"/>
</dbReference>